<organism evidence="1 2">
    <name type="scientific">Streptomyces pactum</name>
    <dbReference type="NCBI Taxonomy" id="68249"/>
    <lineage>
        <taxon>Bacteria</taxon>
        <taxon>Bacillati</taxon>
        <taxon>Actinomycetota</taxon>
        <taxon>Actinomycetes</taxon>
        <taxon>Kitasatosporales</taxon>
        <taxon>Streptomycetaceae</taxon>
        <taxon>Streptomyces</taxon>
    </lineage>
</organism>
<evidence type="ECO:0000313" key="1">
    <source>
        <dbReference type="EMBL" id="MBH5338372.1"/>
    </source>
</evidence>
<name>A0ABS0NTH4_9ACTN</name>
<dbReference type="RefSeq" id="WP_197991542.1">
    <property type="nucleotide sequence ID" value="NZ_JACYXC010000001.1"/>
</dbReference>
<sequence>MTKNPGGGGGSVVAGRAGGIPEHRLKSMAVSAAHSNAEFFCPDGRATLRESRATTVTGRPAHTVALKVSHRDCGTLHLRLTLASVDDDRSAFLIGLATWAERDVAGREMVDAVLADASLL</sequence>
<comment type="caution">
    <text evidence="1">The sequence shown here is derived from an EMBL/GenBank/DDBJ whole genome shotgun (WGS) entry which is preliminary data.</text>
</comment>
<evidence type="ECO:0000313" key="2">
    <source>
        <dbReference type="Proteomes" id="UP000807371"/>
    </source>
</evidence>
<dbReference type="EMBL" id="JACYXC010000001">
    <property type="protein sequence ID" value="MBH5338372.1"/>
    <property type="molecule type" value="Genomic_DNA"/>
</dbReference>
<protein>
    <submittedName>
        <fullName evidence="1">Uncharacterized protein</fullName>
    </submittedName>
</protein>
<accession>A0ABS0NTH4</accession>
<proteinExistence type="predicted"/>
<keyword evidence="2" id="KW-1185">Reference proteome</keyword>
<reference evidence="1 2" key="1">
    <citation type="submission" date="2020-09" db="EMBL/GenBank/DDBJ databases">
        <title>Biosynthesis of the nuclear factor of activated T cells inhibitor NFAT-133 and its congeners in Streptomyces pactum.</title>
        <authorList>
            <person name="Zhou W."/>
            <person name="Posri P."/>
            <person name="Abugrain M.E."/>
            <person name="Weisberg A.J."/>
            <person name="Chang J.H."/>
            <person name="Mahmud T."/>
        </authorList>
    </citation>
    <scope>NUCLEOTIDE SEQUENCE [LARGE SCALE GENOMIC DNA]</scope>
    <source>
        <strain evidence="1 2">ATCC 27456</strain>
    </source>
</reference>
<dbReference type="Proteomes" id="UP000807371">
    <property type="component" value="Unassembled WGS sequence"/>
</dbReference>
<gene>
    <name evidence="1" type="ORF">IHE55_27705</name>
</gene>